<keyword evidence="4" id="KW-1185">Reference proteome</keyword>
<evidence type="ECO:0000313" key="3">
    <source>
        <dbReference type="EMBL" id="ODQ61743.1"/>
    </source>
</evidence>
<evidence type="ECO:0000259" key="2">
    <source>
        <dbReference type="Pfam" id="PF10382"/>
    </source>
</evidence>
<dbReference type="GeneID" id="30200125"/>
<reference evidence="3 4" key="1">
    <citation type="journal article" date="2016" name="Proc. Natl. Acad. Sci. U.S.A.">
        <title>Comparative genomics of biotechnologically important yeasts.</title>
        <authorList>
            <person name="Riley R."/>
            <person name="Haridas S."/>
            <person name="Wolfe K.H."/>
            <person name="Lopes M.R."/>
            <person name="Hittinger C.T."/>
            <person name="Goeker M."/>
            <person name="Salamov A.A."/>
            <person name="Wisecaver J.H."/>
            <person name="Long T.M."/>
            <person name="Calvey C.H."/>
            <person name="Aerts A.L."/>
            <person name="Barry K.W."/>
            <person name="Choi C."/>
            <person name="Clum A."/>
            <person name="Coughlan A.Y."/>
            <person name="Deshpande S."/>
            <person name="Douglass A.P."/>
            <person name="Hanson S.J."/>
            <person name="Klenk H.-P."/>
            <person name="LaButti K.M."/>
            <person name="Lapidus A."/>
            <person name="Lindquist E.A."/>
            <person name="Lipzen A.M."/>
            <person name="Meier-Kolthoff J.P."/>
            <person name="Ohm R.A."/>
            <person name="Otillar R.P."/>
            <person name="Pangilinan J.L."/>
            <person name="Peng Y."/>
            <person name="Rokas A."/>
            <person name="Rosa C.A."/>
            <person name="Scheuner C."/>
            <person name="Sibirny A.A."/>
            <person name="Slot J.C."/>
            <person name="Stielow J.B."/>
            <person name="Sun H."/>
            <person name="Kurtzman C.P."/>
            <person name="Blackwell M."/>
            <person name="Grigoriev I.V."/>
            <person name="Jeffries T.W."/>
        </authorList>
    </citation>
    <scope>NUCLEOTIDE SEQUENCE [LARGE SCALE GENOMIC DNA]</scope>
    <source>
        <strain evidence="4">ATCC 58044 / CBS 1984 / NCYC 433 / NRRL Y-366-8</strain>
    </source>
</reference>
<evidence type="ECO:0000313" key="4">
    <source>
        <dbReference type="Proteomes" id="UP000094112"/>
    </source>
</evidence>
<feature type="domain" description="5'-3' DNA helicase ZGRF1-like N-terminal" evidence="2">
    <location>
        <begin position="9"/>
        <end position="91"/>
    </location>
</feature>
<feature type="region of interest" description="Disordered" evidence="1">
    <location>
        <begin position="357"/>
        <end position="380"/>
    </location>
</feature>
<gene>
    <name evidence="3" type="ORF">WICANDRAFT_59823</name>
</gene>
<evidence type="ECO:0000256" key="1">
    <source>
        <dbReference type="SAM" id="MobiDB-lite"/>
    </source>
</evidence>
<sequence length="405" mass="46165">MSQEIISEIQEYTILYTYNIVQKLKKWNDGKLKYFKFNNKVQVFNEDSILITQEFLQNDRQLQESNWGNEFKVGGVLITIDSMDSESKRDLTKMFKKDTVTPKTNIIYSKSQIPSAGGTRTPLKELNVERQNSPSLLGMKRRRVGLSKSMTPSRRRQSGTPAPAKSQDELSSSNEKPPKHDTHRTAIPRIKASKTKPFMQVPEPDQLNLLSPKDRSHNVKTPVVKKVISKSISRPIKPNSNTSRSPKLKEKSLDLEISDLNSPSLISSDEFLLLRPPPNATPIKNDQIRWDDDSITKSNAKIKDSLKSIITPRSTPRRITNNRNKREIIQISKPKIPLSELSNKTTPMSKHSKVDVYASDESEYDEIKSQSQSQDGVTMDKITQTETYNYGRNKKGYKVSDIDKL</sequence>
<protein>
    <recommendedName>
        <fullName evidence="2">5'-3' DNA helicase ZGRF1-like N-terminal domain-containing protein</fullName>
    </recommendedName>
</protein>
<organism evidence="3 4">
    <name type="scientific">Wickerhamomyces anomalus (strain ATCC 58044 / CBS 1984 / NCYC 433 / NRRL Y-366-8)</name>
    <name type="common">Yeast</name>
    <name type="synonym">Hansenula anomala</name>
    <dbReference type="NCBI Taxonomy" id="683960"/>
    <lineage>
        <taxon>Eukaryota</taxon>
        <taxon>Fungi</taxon>
        <taxon>Dikarya</taxon>
        <taxon>Ascomycota</taxon>
        <taxon>Saccharomycotina</taxon>
        <taxon>Saccharomycetes</taxon>
        <taxon>Phaffomycetales</taxon>
        <taxon>Wickerhamomycetaceae</taxon>
        <taxon>Wickerhamomyces</taxon>
    </lineage>
</organism>
<name>A0A1E3P8K6_WICAA</name>
<dbReference type="Proteomes" id="UP000094112">
    <property type="component" value="Unassembled WGS sequence"/>
</dbReference>
<dbReference type="STRING" id="683960.A0A1E3P8K6"/>
<feature type="region of interest" description="Disordered" evidence="1">
    <location>
        <begin position="129"/>
        <end position="250"/>
    </location>
</feature>
<dbReference type="OrthoDB" id="6513042at2759"/>
<feature type="compositionally biased region" description="Polar residues" evidence="1">
    <location>
        <begin position="369"/>
        <end position="380"/>
    </location>
</feature>
<accession>A0A1E3P8K6</accession>
<dbReference type="InterPro" id="IPR018838">
    <property type="entry name" value="ZGRF1-like_N"/>
</dbReference>
<proteinExistence type="predicted"/>
<dbReference type="Pfam" id="PF10382">
    <property type="entry name" value="ZGRF1-like_N"/>
    <property type="match status" value="1"/>
</dbReference>
<dbReference type="RefSeq" id="XP_019040950.1">
    <property type="nucleotide sequence ID" value="XM_019182879.1"/>
</dbReference>
<dbReference type="AlphaFoldDB" id="A0A1E3P8K6"/>
<dbReference type="EMBL" id="KV454208">
    <property type="protein sequence ID" value="ODQ61743.1"/>
    <property type="molecule type" value="Genomic_DNA"/>
</dbReference>